<accession>A0A0D1YUF7</accession>
<dbReference type="VEuPathDB" id="FungiDB:PV09_04605"/>
<feature type="region of interest" description="Disordered" evidence="1">
    <location>
        <begin position="137"/>
        <end position="166"/>
    </location>
</feature>
<dbReference type="GeneID" id="27312578"/>
<dbReference type="InParanoid" id="A0A0D1YUF7"/>
<dbReference type="RefSeq" id="XP_016214181.1">
    <property type="nucleotide sequence ID" value="XM_016357979.1"/>
</dbReference>
<sequence>MLNAKELARVLNANLHPQFFSSWLVMSPNATLLAYSGSPNIQQLRDQAALLSQIWREQKAKLGGQSSTSLTDHFSSSASTASTIAEGALETLTIENAKSNIIIRAVQPRLLLVLIGGSPPRRPSNFFKLTAEARGDPRYPPELVSPDSGSAGSAHDSVRGDSPPAEVLTHDHESFVADPPAQSQHRDLSEHEKIEILDLQRRKIDAATEFIRGDFESKKFVMPDEISIP</sequence>
<evidence type="ECO:0000256" key="1">
    <source>
        <dbReference type="SAM" id="MobiDB-lite"/>
    </source>
</evidence>
<reference evidence="2 3" key="1">
    <citation type="submission" date="2015-01" db="EMBL/GenBank/DDBJ databases">
        <title>The Genome Sequence of Ochroconis gallopava CBS43764.</title>
        <authorList>
            <consortium name="The Broad Institute Genomics Platform"/>
            <person name="Cuomo C."/>
            <person name="de Hoog S."/>
            <person name="Gorbushina A."/>
            <person name="Stielow B."/>
            <person name="Teixiera M."/>
            <person name="Abouelleil A."/>
            <person name="Chapman S.B."/>
            <person name="Priest M."/>
            <person name="Young S.K."/>
            <person name="Wortman J."/>
            <person name="Nusbaum C."/>
            <person name="Birren B."/>
        </authorList>
    </citation>
    <scope>NUCLEOTIDE SEQUENCE [LARGE SCALE GENOMIC DNA]</scope>
    <source>
        <strain evidence="2 3">CBS 43764</strain>
    </source>
</reference>
<evidence type="ECO:0000313" key="3">
    <source>
        <dbReference type="Proteomes" id="UP000053259"/>
    </source>
</evidence>
<dbReference type="OrthoDB" id="3924760at2759"/>
<name>A0A0D1YUF7_9PEZI</name>
<protein>
    <submittedName>
        <fullName evidence="2">Uncharacterized protein</fullName>
    </submittedName>
</protein>
<dbReference type="STRING" id="253628.A0A0D1YUF7"/>
<dbReference type="HOGENOM" id="CLU_1403239_0_0_1"/>
<evidence type="ECO:0000313" key="2">
    <source>
        <dbReference type="EMBL" id="KIW04312.1"/>
    </source>
</evidence>
<proteinExistence type="predicted"/>
<dbReference type="AlphaFoldDB" id="A0A0D1YUF7"/>
<keyword evidence="3" id="KW-1185">Reference proteome</keyword>
<organism evidence="2 3">
    <name type="scientific">Verruconis gallopava</name>
    <dbReference type="NCBI Taxonomy" id="253628"/>
    <lineage>
        <taxon>Eukaryota</taxon>
        <taxon>Fungi</taxon>
        <taxon>Dikarya</taxon>
        <taxon>Ascomycota</taxon>
        <taxon>Pezizomycotina</taxon>
        <taxon>Dothideomycetes</taxon>
        <taxon>Pleosporomycetidae</taxon>
        <taxon>Venturiales</taxon>
        <taxon>Sympoventuriaceae</taxon>
        <taxon>Verruconis</taxon>
    </lineage>
</organism>
<dbReference type="Proteomes" id="UP000053259">
    <property type="component" value="Unassembled WGS sequence"/>
</dbReference>
<gene>
    <name evidence="2" type="ORF">PV09_04605</name>
</gene>
<dbReference type="EMBL" id="KN847541">
    <property type="protein sequence ID" value="KIW04312.1"/>
    <property type="molecule type" value="Genomic_DNA"/>
</dbReference>
<dbReference type="Gene3D" id="3.30.450.30">
    <property type="entry name" value="Dynein light chain 2a, cytoplasmic"/>
    <property type="match status" value="1"/>
</dbReference>